<gene>
    <name evidence="2" type="ORF">SPRG_10182</name>
</gene>
<feature type="compositionally biased region" description="Pro residues" evidence="1">
    <location>
        <begin position="53"/>
        <end position="63"/>
    </location>
</feature>
<feature type="region of interest" description="Disordered" evidence="1">
    <location>
        <begin position="30"/>
        <end position="70"/>
    </location>
</feature>
<dbReference type="OrthoDB" id="63357at2759"/>
<feature type="region of interest" description="Disordered" evidence="1">
    <location>
        <begin position="290"/>
        <end position="320"/>
    </location>
</feature>
<dbReference type="EMBL" id="KK583240">
    <property type="protein sequence ID" value="KDO24649.1"/>
    <property type="molecule type" value="Genomic_DNA"/>
</dbReference>
<dbReference type="VEuPathDB" id="FungiDB:SPRG_10182"/>
<protein>
    <recommendedName>
        <fullName evidence="4">SAM domain-containing protein</fullName>
    </recommendedName>
</protein>
<evidence type="ECO:0008006" key="4">
    <source>
        <dbReference type="Google" id="ProtNLM"/>
    </source>
</evidence>
<dbReference type="SUPFAM" id="SSF47769">
    <property type="entry name" value="SAM/Pointed domain"/>
    <property type="match status" value="1"/>
</dbReference>
<dbReference type="InterPro" id="IPR013761">
    <property type="entry name" value="SAM/pointed_sf"/>
</dbReference>
<organism evidence="2 3">
    <name type="scientific">Saprolegnia parasitica (strain CBS 223.65)</name>
    <dbReference type="NCBI Taxonomy" id="695850"/>
    <lineage>
        <taxon>Eukaryota</taxon>
        <taxon>Sar</taxon>
        <taxon>Stramenopiles</taxon>
        <taxon>Oomycota</taxon>
        <taxon>Saprolegniomycetes</taxon>
        <taxon>Saprolegniales</taxon>
        <taxon>Saprolegniaceae</taxon>
        <taxon>Saprolegnia</taxon>
    </lineage>
</organism>
<proteinExistence type="predicted"/>
<dbReference type="RefSeq" id="XP_012204717.1">
    <property type="nucleotide sequence ID" value="XM_012349327.1"/>
</dbReference>
<dbReference type="AlphaFoldDB" id="A0A067C1K6"/>
<feature type="region of interest" description="Disordered" evidence="1">
    <location>
        <begin position="235"/>
        <end position="271"/>
    </location>
</feature>
<evidence type="ECO:0000256" key="1">
    <source>
        <dbReference type="SAM" id="MobiDB-lite"/>
    </source>
</evidence>
<feature type="compositionally biased region" description="Basic residues" evidence="1">
    <location>
        <begin position="35"/>
        <end position="48"/>
    </location>
</feature>
<name>A0A067C1K6_SAPPC</name>
<dbReference type="Proteomes" id="UP000030745">
    <property type="component" value="Unassembled WGS sequence"/>
</dbReference>
<evidence type="ECO:0000313" key="3">
    <source>
        <dbReference type="Proteomes" id="UP000030745"/>
    </source>
</evidence>
<sequence length="605" mass="67853">MADELEREILAMETRLLEVKLTMEAEKVNWERANKPTKKTGTHWKRAARTPPTSAPPVPVPPAEKPRAPKRSMTALLRRPTSEWNTTDVVAWLEHLQFLELARLAAESGINGAHLLSAHLGLSDLHLRQLFRIALVDSSWRAFVREVASLHRRHVEMQQQLTPPPRMTPNDVSLPTIAPPTRKQKRVKKTQPMAACWICAKMCPRPPSYKETVFCCSVECQVRAQHNQIQVSGHVDNNAMETPRPTRTPLPRRPKPSGTSSFVPATAKPRGQVTAPTDAHLVLTSHCLQPPSATSLPPPKVHRASAVKPSTTTRPRHPRPSAAVHFEVRPSNQASQQHTKYRLDPVMLQAPTLSTLFLPVGGDATKRQLLHHLLPYLRMGGWSALLVLNRAWHDALASDESAWKIMAAARWAPSGTIDAQLVAEYQSRKPGSWRLALANLTRKCTRVALENVRVLNDAETWTMAHANRANLVDELVLLVCAGTGAIIGVETSSKLIQAIAPEVSTMDILHRLETHEYTRLSVQRLCLFHASRIPLFDEWPALARRPFATFETPSWRELPMCAAVLRATRRRYRRSLTELLDGLLKRARTHKRKDAMAAIETMLRG</sequence>
<dbReference type="KEGG" id="spar:SPRG_10182"/>
<evidence type="ECO:0000313" key="2">
    <source>
        <dbReference type="EMBL" id="KDO24649.1"/>
    </source>
</evidence>
<feature type="region of interest" description="Disordered" evidence="1">
    <location>
        <begin position="158"/>
        <end position="186"/>
    </location>
</feature>
<reference evidence="2 3" key="1">
    <citation type="journal article" date="2013" name="PLoS Genet.">
        <title>Distinctive expansion of potential virulence genes in the genome of the oomycete fish pathogen Saprolegnia parasitica.</title>
        <authorList>
            <person name="Jiang R.H."/>
            <person name="de Bruijn I."/>
            <person name="Haas B.J."/>
            <person name="Belmonte R."/>
            <person name="Lobach L."/>
            <person name="Christie J."/>
            <person name="van den Ackerveken G."/>
            <person name="Bottin A."/>
            <person name="Bulone V."/>
            <person name="Diaz-Moreno S.M."/>
            <person name="Dumas B."/>
            <person name="Fan L."/>
            <person name="Gaulin E."/>
            <person name="Govers F."/>
            <person name="Grenville-Briggs L.J."/>
            <person name="Horner N.R."/>
            <person name="Levin J.Z."/>
            <person name="Mammella M."/>
            <person name="Meijer H.J."/>
            <person name="Morris P."/>
            <person name="Nusbaum C."/>
            <person name="Oome S."/>
            <person name="Phillips A.J."/>
            <person name="van Rooyen D."/>
            <person name="Rzeszutek E."/>
            <person name="Saraiva M."/>
            <person name="Secombes C.J."/>
            <person name="Seidl M.F."/>
            <person name="Snel B."/>
            <person name="Stassen J.H."/>
            <person name="Sykes S."/>
            <person name="Tripathy S."/>
            <person name="van den Berg H."/>
            <person name="Vega-Arreguin J.C."/>
            <person name="Wawra S."/>
            <person name="Young S.K."/>
            <person name="Zeng Q."/>
            <person name="Dieguez-Uribeondo J."/>
            <person name="Russ C."/>
            <person name="Tyler B.M."/>
            <person name="van West P."/>
        </authorList>
    </citation>
    <scope>NUCLEOTIDE SEQUENCE [LARGE SCALE GENOMIC DNA]</scope>
    <source>
        <strain evidence="2 3">CBS 223.65</strain>
    </source>
</reference>
<dbReference type="GeneID" id="24132304"/>
<dbReference type="Gene3D" id="1.10.150.50">
    <property type="entry name" value="Transcription Factor, Ets-1"/>
    <property type="match status" value="1"/>
</dbReference>
<accession>A0A067C1K6</accession>
<keyword evidence="3" id="KW-1185">Reference proteome</keyword>
<dbReference type="OMA" id="CKARFFR"/>